<keyword evidence="2" id="KW-1185">Reference proteome</keyword>
<dbReference type="Gene3D" id="3.30.530.20">
    <property type="match status" value="1"/>
</dbReference>
<comment type="caution">
    <text evidence="1">The sequence shown here is derived from an EMBL/GenBank/DDBJ whole genome shotgun (WGS) entry which is preliminary data.</text>
</comment>
<dbReference type="RefSeq" id="WP_203910369.1">
    <property type="nucleotide sequence ID" value="NZ_BONY01000028.1"/>
</dbReference>
<gene>
    <name evidence="1" type="ORF">Rhe02_46220</name>
</gene>
<dbReference type="CDD" id="cd07822">
    <property type="entry name" value="SRPBCC_4"/>
    <property type="match status" value="1"/>
</dbReference>
<dbReference type="InterPro" id="IPR019587">
    <property type="entry name" value="Polyketide_cyclase/dehydratase"/>
</dbReference>
<evidence type="ECO:0008006" key="3">
    <source>
        <dbReference type="Google" id="ProtNLM"/>
    </source>
</evidence>
<dbReference type="Pfam" id="PF10604">
    <property type="entry name" value="Polyketide_cyc2"/>
    <property type="match status" value="1"/>
</dbReference>
<dbReference type="AlphaFoldDB" id="A0A8J3Q9R6"/>
<reference evidence="1" key="1">
    <citation type="submission" date="2021-01" db="EMBL/GenBank/DDBJ databases">
        <title>Whole genome shotgun sequence of Rhizocola hellebori NBRC 109834.</title>
        <authorList>
            <person name="Komaki H."/>
            <person name="Tamura T."/>
        </authorList>
    </citation>
    <scope>NUCLEOTIDE SEQUENCE</scope>
    <source>
        <strain evidence="1">NBRC 109834</strain>
    </source>
</reference>
<dbReference type="InterPro" id="IPR023393">
    <property type="entry name" value="START-like_dom_sf"/>
</dbReference>
<evidence type="ECO:0000313" key="1">
    <source>
        <dbReference type="EMBL" id="GIH06555.1"/>
    </source>
</evidence>
<protein>
    <recommendedName>
        <fullName evidence="3">SRPBCC domain-containing protein</fullName>
    </recommendedName>
</protein>
<accession>A0A8J3Q9R6</accession>
<organism evidence="1 2">
    <name type="scientific">Rhizocola hellebori</name>
    <dbReference type="NCBI Taxonomy" id="1392758"/>
    <lineage>
        <taxon>Bacteria</taxon>
        <taxon>Bacillati</taxon>
        <taxon>Actinomycetota</taxon>
        <taxon>Actinomycetes</taxon>
        <taxon>Micromonosporales</taxon>
        <taxon>Micromonosporaceae</taxon>
        <taxon>Rhizocola</taxon>
    </lineage>
</organism>
<dbReference type="Proteomes" id="UP000612899">
    <property type="component" value="Unassembled WGS sequence"/>
</dbReference>
<sequence>MRLAQATVTIDAPIDLVWSVMLDLPAYREWNPFIYRARRSGGETARVGDDILLHVKFSSGRRFASPERITTIDAPANGKATLEYEFRGPLHVTGLIRGRRRQALENVGGSTVYRTEERFRGLIGFTVSVAAVQDGFERHAAALKQRVESLKHV</sequence>
<name>A0A8J3Q9R6_9ACTN</name>
<dbReference type="EMBL" id="BONY01000028">
    <property type="protein sequence ID" value="GIH06555.1"/>
    <property type="molecule type" value="Genomic_DNA"/>
</dbReference>
<evidence type="ECO:0000313" key="2">
    <source>
        <dbReference type="Proteomes" id="UP000612899"/>
    </source>
</evidence>
<proteinExistence type="predicted"/>
<dbReference type="SUPFAM" id="SSF55961">
    <property type="entry name" value="Bet v1-like"/>
    <property type="match status" value="1"/>
</dbReference>